<keyword evidence="3" id="KW-1185">Reference proteome</keyword>
<proteinExistence type="predicted"/>
<evidence type="ECO:0000313" key="2">
    <source>
        <dbReference type="EMBL" id="AHF11220.1"/>
    </source>
</evidence>
<feature type="domain" description="Spore protein YkvP/CgeB glycosyl transferase-like" evidence="1">
    <location>
        <begin position="185"/>
        <end position="329"/>
    </location>
</feature>
<dbReference type="InterPro" id="IPR055259">
    <property type="entry name" value="YkvP/CgeB_Glyco_trans-like"/>
</dbReference>
<dbReference type="RefSeq" id="WP_242837008.1">
    <property type="nucleotide sequence ID" value="NZ_CP007033.1"/>
</dbReference>
<organism evidence="2 3">
    <name type="scientific">Dehalobacter restrictus (strain DSM 9455 / PER-K23)</name>
    <dbReference type="NCBI Taxonomy" id="871738"/>
    <lineage>
        <taxon>Bacteria</taxon>
        <taxon>Bacillati</taxon>
        <taxon>Bacillota</taxon>
        <taxon>Clostridia</taxon>
        <taxon>Eubacteriales</taxon>
        <taxon>Desulfitobacteriaceae</taxon>
        <taxon>Dehalobacter</taxon>
    </lineage>
</organism>
<name>A0ABN4BVY6_DEHRP</name>
<gene>
    <name evidence="2" type="ORF">DEHRE_01830</name>
</gene>
<evidence type="ECO:0000259" key="1">
    <source>
        <dbReference type="Pfam" id="PF13524"/>
    </source>
</evidence>
<accession>A0ABN4BVY6</accession>
<reference evidence="2 3" key="1">
    <citation type="journal article" date="2013" name="Stand. Genomic Sci.">
        <title>Complete genome sequence of Dehalobacter restrictus PER-K23(T.).</title>
        <authorList>
            <person name="Kruse T."/>
            <person name="Maillard J."/>
            <person name="Goodwin L."/>
            <person name="Woyke T."/>
            <person name="Teshima H."/>
            <person name="Bruce D."/>
            <person name="Detter C."/>
            <person name="Tapia R."/>
            <person name="Han C."/>
            <person name="Huntemann M."/>
            <person name="Wei C.L."/>
            <person name="Han J."/>
            <person name="Chen A."/>
            <person name="Kyrpides N."/>
            <person name="Szeto E."/>
            <person name="Markowitz V."/>
            <person name="Ivanova N."/>
            <person name="Pagani I."/>
            <person name="Pati A."/>
            <person name="Pitluck S."/>
            <person name="Nolan M."/>
            <person name="Holliger C."/>
            <person name="Smidt H."/>
        </authorList>
    </citation>
    <scope>NUCLEOTIDE SEQUENCE [LARGE SCALE GENOMIC DNA]</scope>
    <source>
        <strain evidence="3">DSM 9455</strain>
    </source>
</reference>
<evidence type="ECO:0000313" key="3">
    <source>
        <dbReference type="Proteomes" id="UP000018934"/>
    </source>
</evidence>
<sequence length="340" mass="38661">MKIACFSASPIMKYGLMPGFEKNGEETKIFPMACMGDEMVTLELDGQVIRVPYTEQDKINSYIGKCVAQYGPDYVILEGYQGELALGISMACEKYGCGFIYWSIEDPVGFARTLPIAKMADIVFTTALECIREYRNQGIQAHLLMFGCNPEFHQSGVYRPQYDLDFAVQASWYNFASRIEGFNILLKPLLGLGHKYRIWGYNWDSDPQARAFLGDNGDHFAGILPNEKLPDLCASARIILGFQCDSSSITQTSMRNYEVLSCGGFYLCQYTKASAYIFREGAHLELARDKEEAVSKVLFYLAHDQERIRVARLGQEYVHRRHSYEVRVSEDVLPHIERRA</sequence>
<dbReference type="EMBL" id="CP007033">
    <property type="protein sequence ID" value="AHF11220.1"/>
    <property type="molecule type" value="Genomic_DNA"/>
</dbReference>
<dbReference type="Pfam" id="PF13524">
    <property type="entry name" value="Glyco_trans_1_2"/>
    <property type="match status" value="1"/>
</dbReference>
<dbReference type="Proteomes" id="UP000018934">
    <property type="component" value="Chromosome"/>
</dbReference>
<protein>
    <recommendedName>
        <fullName evidence="1">Spore protein YkvP/CgeB glycosyl transferase-like domain-containing protein</fullName>
    </recommendedName>
</protein>